<dbReference type="Pfam" id="PF11072">
    <property type="entry name" value="DUF2859"/>
    <property type="match status" value="1"/>
</dbReference>
<dbReference type="EMBL" id="QUZT01000030">
    <property type="protein sequence ID" value="TFY92881.1"/>
    <property type="molecule type" value="Genomic_DNA"/>
</dbReference>
<dbReference type="AlphaFoldDB" id="A0A4Z0B2D5"/>
<organism evidence="2 3">
    <name type="scientific">Pseudomonas nabeulensis</name>
    <dbReference type="NCBI Taxonomy" id="2293833"/>
    <lineage>
        <taxon>Bacteria</taxon>
        <taxon>Pseudomonadati</taxon>
        <taxon>Pseudomonadota</taxon>
        <taxon>Gammaproteobacteria</taxon>
        <taxon>Pseudomonadales</taxon>
        <taxon>Pseudomonadaceae</taxon>
        <taxon>Pseudomonas</taxon>
    </lineage>
</organism>
<evidence type="ECO:0000313" key="2">
    <source>
        <dbReference type="EMBL" id="TFY92881.1"/>
    </source>
</evidence>
<dbReference type="NCBIfam" id="TIGR03765">
    <property type="entry name" value="ICE_PFL_4695"/>
    <property type="match status" value="1"/>
</dbReference>
<dbReference type="OrthoDB" id="8560395at2"/>
<dbReference type="RefSeq" id="WP_135309250.1">
    <property type="nucleotide sequence ID" value="NZ_QUZT01000030.1"/>
</dbReference>
<evidence type="ECO:0000313" key="3">
    <source>
        <dbReference type="Proteomes" id="UP000297734"/>
    </source>
</evidence>
<protein>
    <submittedName>
        <fullName evidence="2">Integrating conjugative element protein</fullName>
    </submittedName>
</protein>
<keyword evidence="3" id="KW-1185">Reference proteome</keyword>
<name>A0A4Z0B2D5_9PSED</name>
<dbReference type="InterPro" id="IPR021300">
    <property type="entry name" value="Integr_conj_element_PFL4695"/>
</dbReference>
<accession>A0A4Z0B2D5</accession>
<feature type="chain" id="PRO_5021252743" evidence="1">
    <location>
        <begin position="26"/>
        <end position="180"/>
    </location>
</feature>
<dbReference type="Proteomes" id="UP000297734">
    <property type="component" value="Unassembled WGS sequence"/>
</dbReference>
<gene>
    <name evidence="2" type="ORF">DYL61_16775</name>
</gene>
<feature type="signal peptide" evidence="1">
    <location>
        <begin position="1"/>
        <end position="25"/>
    </location>
</feature>
<reference evidence="2 3" key="1">
    <citation type="journal article" date="2019" name="Syst. Appl. Microbiol.">
        <title>New species of pathogenic Pseudomonas isolated from citrus in Tunisia: Proposal of Pseudomonas kairouanensis sp. nov. and Pseudomonas nabeulensis sp. nov.</title>
        <authorList>
            <person name="Oueslati M."/>
            <person name="Mulet M."/>
            <person name="Gomila M."/>
            <person name="Berge O."/>
            <person name="Hajlaoui M.R."/>
            <person name="Lalucat J."/>
            <person name="Sadfi-Zouaoui N."/>
            <person name="Garcia-Valdes E."/>
        </authorList>
    </citation>
    <scope>NUCLEOTIDE SEQUENCE [LARGE SCALE GENOMIC DNA]</scope>
    <source>
        <strain evidence="2 3">E10B</strain>
    </source>
</reference>
<evidence type="ECO:0000256" key="1">
    <source>
        <dbReference type="SAM" id="SignalP"/>
    </source>
</evidence>
<keyword evidence="1" id="KW-0732">Signal</keyword>
<comment type="caution">
    <text evidence="2">The sequence shown here is derived from an EMBL/GenBank/DDBJ whole genome shotgun (WGS) entry which is preliminary data.</text>
</comment>
<proteinExistence type="predicted"/>
<sequence length="180" mass="19294">MITFRLALRGLSILLVTAPLCPLQAAEPLIVVEDRGGTSALPYYEALDLQPRNSTATQPAIVIPNARTTPADEADMMPVRSAKLTPGVVARRVIEAPGLQPFFLVGDDDISRTWLSRHATSLRERGAAGLVVNVETTQGLVRLRNLAPGVPLSAVAADDLAERLGLRHYPVLITSTGIEQ</sequence>